<evidence type="ECO:0000256" key="4">
    <source>
        <dbReference type="ARBA" id="ARBA00022777"/>
    </source>
</evidence>
<keyword evidence="8" id="KW-0963">Cytoplasm</keyword>
<name>A0A2T1HT59_9HYPH</name>
<evidence type="ECO:0000259" key="9">
    <source>
        <dbReference type="Pfam" id="PF02224"/>
    </source>
</evidence>
<comment type="caution">
    <text evidence="10">The sequence shown here is derived from an EMBL/GenBank/DDBJ whole genome shotgun (WGS) entry which is preliminary data.</text>
</comment>
<dbReference type="GO" id="GO:0005737">
    <property type="term" value="C:cytoplasm"/>
    <property type="evidence" value="ECO:0007669"/>
    <property type="project" value="UniProtKB-SubCell"/>
</dbReference>
<evidence type="ECO:0000256" key="5">
    <source>
        <dbReference type="ARBA" id="ARBA00022840"/>
    </source>
</evidence>
<keyword evidence="3 8" id="KW-0547">Nucleotide-binding</keyword>
<dbReference type="NCBIfam" id="TIGR00017">
    <property type="entry name" value="cmk"/>
    <property type="match status" value="1"/>
</dbReference>
<keyword evidence="11" id="KW-1185">Reference proteome</keyword>
<dbReference type="CDD" id="cd02020">
    <property type="entry name" value="CMPK"/>
    <property type="match status" value="1"/>
</dbReference>
<dbReference type="GO" id="GO:0036430">
    <property type="term" value="F:CMP kinase activity"/>
    <property type="evidence" value="ECO:0007669"/>
    <property type="project" value="RHEA"/>
</dbReference>
<organism evidence="10 11">
    <name type="scientific">Alsobacter soli</name>
    <dbReference type="NCBI Taxonomy" id="2109933"/>
    <lineage>
        <taxon>Bacteria</taxon>
        <taxon>Pseudomonadati</taxon>
        <taxon>Pseudomonadota</taxon>
        <taxon>Alphaproteobacteria</taxon>
        <taxon>Hyphomicrobiales</taxon>
        <taxon>Alsobacteraceae</taxon>
        <taxon>Alsobacter</taxon>
    </lineage>
</organism>
<dbReference type="Pfam" id="PF02224">
    <property type="entry name" value="Cytidylate_kin"/>
    <property type="match status" value="1"/>
</dbReference>
<dbReference type="InterPro" id="IPR027417">
    <property type="entry name" value="P-loop_NTPase"/>
</dbReference>
<evidence type="ECO:0000256" key="8">
    <source>
        <dbReference type="HAMAP-Rule" id="MF_00238"/>
    </source>
</evidence>
<dbReference type="GO" id="GO:0036431">
    <property type="term" value="F:dCMP kinase activity"/>
    <property type="evidence" value="ECO:0007669"/>
    <property type="project" value="InterPro"/>
</dbReference>
<reference evidence="11" key="1">
    <citation type="submission" date="2018-03" db="EMBL/GenBank/DDBJ databases">
        <authorList>
            <person name="Sun L."/>
            <person name="Liu H."/>
            <person name="Chen W."/>
            <person name="Huang K."/>
            <person name="Liu W."/>
            <person name="Gao X."/>
        </authorList>
    </citation>
    <scope>NUCLEOTIDE SEQUENCE [LARGE SCALE GENOMIC DNA]</scope>
    <source>
        <strain evidence="11">SH9</strain>
    </source>
</reference>
<protein>
    <recommendedName>
        <fullName evidence="8">Cytidylate kinase</fullName>
        <shortName evidence="8">CK</shortName>
        <ecNumber evidence="8">2.7.4.25</ecNumber>
    </recommendedName>
    <alternativeName>
        <fullName evidence="8">Cytidine monophosphate kinase</fullName>
        <shortName evidence="8">CMP kinase</shortName>
    </alternativeName>
</protein>
<dbReference type="InterPro" id="IPR003136">
    <property type="entry name" value="Cytidylate_kin"/>
</dbReference>
<proteinExistence type="inferred from homology"/>
<dbReference type="AlphaFoldDB" id="A0A2T1HT59"/>
<comment type="subcellular location">
    <subcellularLocation>
        <location evidence="8">Cytoplasm</location>
    </subcellularLocation>
</comment>
<evidence type="ECO:0000313" key="11">
    <source>
        <dbReference type="Proteomes" id="UP000239772"/>
    </source>
</evidence>
<dbReference type="Proteomes" id="UP000239772">
    <property type="component" value="Unassembled WGS sequence"/>
</dbReference>
<dbReference type="RefSeq" id="WP_106337258.1">
    <property type="nucleotide sequence ID" value="NZ_PVZS01000011.1"/>
</dbReference>
<dbReference type="InterPro" id="IPR011994">
    <property type="entry name" value="Cytidylate_kinase_dom"/>
</dbReference>
<dbReference type="EC" id="2.7.4.25" evidence="8"/>
<evidence type="ECO:0000313" key="10">
    <source>
        <dbReference type="EMBL" id="PSC04832.1"/>
    </source>
</evidence>
<comment type="catalytic activity">
    <reaction evidence="6 8">
        <text>dCMP + ATP = dCDP + ADP</text>
        <dbReference type="Rhea" id="RHEA:25094"/>
        <dbReference type="ChEBI" id="CHEBI:30616"/>
        <dbReference type="ChEBI" id="CHEBI:57566"/>
        <dbReference type="ChEBI" id="CHEBI:58593"/>
        <dbReference type="ChEBI" id="CHEBI:456216"/>
        <dbReference type="EC" id="2.7.4.25"/>
    </reaction>
</comment>
<keyword evidence="4 8" id="KW-0418">Kinase</keyword>
<keyword evidence="2 8" id="KW-0808">Transferase</keyword>
<feature type="binding site" evidence="8">
    <location>
        <begin position="7"/>
        <end position="15"/>
    </location>
    <ligand>
        <name>ATP</name>
        <dbReference type="ChEBI" id="CHEBI:30616"/>
    </ligand>
</feature>
<comment type="similarity">
    <text evidence="1 8">Belongs to the cytidylate kinase family. Type 1 subfamily.</text>
</comment>
<dbReference type="OrthoDB" id="9807434at2"/>
<dbReference type="GO" id="GO:0006220">
    <property type="term" value="P:pyrimidine nucleotide metabolic process"/>
    <property type="evidence" value="ECO:0007669"/>
    <property type="project" value="UniProtKB-UniRule"/>
</dbReference>
<accession>A0A2T1HT59</accession>
<evidence type="ECO:0000256" key="7">
    <source>
        <dbReference type="ARBA" id="ARBA00048478"/>
    </source>
</evidence>
<evidence type="ECO:0000256" key="1">
    <source>
        <dbReference type="ARBA" id="ARBA00009427"/>
    </source>
</evidence>
<gene>
    <name evidence="8" type="primary">cmk</name>
    <name evidence="10" type="ORF">SLNSH_12160</name>
</gene>
<evidence type="ECO:0000256" key="6">
    <source>
        <dbReference type="ARBA" id="ARBA00047615"/>
    </source>
</evidence>
<sequence length="210" mass="22494">MIIAIDGPAASGKGTLAKRLAVHYGLPHLDTGLLYRAVARTLLDQGSPLDDEALAVKAAQSLDLGHLDESRLRGREMGEAASVVAAIPPVRAALVAWQRQFASRPEGAVLDGRDIGTVICPDATVKIFVTASAEERARRRHRELAGRGETTPYEEVLADIRKRDARDSGRTTAPLVAAHDARLLDTTNLGIEQAFQAAVAHVEAARREQA</sequence>
<dbReference type="EMBL" id="PVZS01000011">
    <property type="protein sequence ID" value="PSC04832.1"/>
    <property type="molecule type" value="Genomic_DNA"/>
</dbReference>
<evidence type="ECO:0000256" key="3">
    <source>
        <dbReference type="ARBA" id="ARBA00022741"/>
    </source>
</evidence>
<dbReference type="Gene3D" id="3.40.50.300">
    <property type="entry name" value="P-loop containing nucleotide triphosphate hydrolases"/>
    <property type="match status" value="1"/>
</dbReference>
<dbReference type="GO" id="GO:0005524">
    <property type="term" value="F:ATP binding"/>
    <property type="evidence" value="ECO:0007669"/>
    <property type="project" value="UniProtKB-UniRule"/>
</dbReference>
<feature type="domain" description="Cytidylate kinase" evidence="9">
    <location>
        <begin position="3"/>
        <end position="202"/>
    </location>
</feature>
<dbReference type="SUPFAM" id="SSF52540">
    <property type="entry name" value="P-loop containing nucleoside triphosphate hydrolases"/>
    <property type="match status" value="1"/>
</dbReference>
<evidence type="ECO:0000256" key="2">
    <source>
        <dbReference type="ARBA" id="ARBA00022679"/>
    </source>
</evidence>
<dbReference type="HAMAP" id="MF_00238">
    <property type="entry name" value="Cytidyl_kinase_type1"/>
    <property type="match status" value="1"/>
</dbReference>
<comment type="catalytic activity">
    <reaction evidence="7 8">
        <text>CMP + ATP = CDP + ADP</text>
        <dbReference type="Rhea" id="RHEA:11600"/>
        <dbReference type="ChEBI" id="CHEBI:30616"/>
        <dbReference type="ChEBI" id="CHEBI:58069"/>
        <dbReference type="ChEBI" id="CHEBI:60377"/>
        <dbReference type="ChEBI" id="CHEBI:456216"/>
        <dbReference type="EC" id="2.7.4.25"/>
    </reaction>
</comment>
<keyword evidence="5 8" id="KW-0067">ATP-binding</keyword>